<dbReference type="HAMAP" id="MF_01477">
    <property type="entry name" value="Iojap_RsfS"/>
    <property type="match status" value="1"/>
</dbReference>
<dbReference type="Gene3D" id="3.30.460.10">
    <property type="entry name" value="Beta Polymerase, domain 2"/>
    <property type="match status" value="1"/>
</dbReference>
<keyword evidence="8" id="KW-1185">Reference proteome</keyword>
<evidence type="ECO:0000256" key="1">
    <source>
        <dbReference type="ARBA" id="ARBA00004173"/>
    </source>
</evidence>
<evidence type="ECO:0000313" key="8">
    <source>
        <dbReference type="Proteomes" id="UP000479190"/>
    </source>
</evidence>
<dbReference type="GO" id="GO:0005739">
    <property type="term" value="C:mitochondrion"/>
    <property type="evidence" value="ECO:0007669"/>
    <property type="project" value="UniProtKB-SubCell"/>
</dbReference>
<evidence type="ECO:0000256" key="5">
    <source>
        <dbReference type="ARBA" id="ARBA00073331"/>
    </source>
</evidence>
<protein>
    <recommendedName>
        <fullName evidence="5">Mitochondrial assembly of ribosomal large subunit protein 1</fullName>
    </recommendedName>
</protein>
<dbReference type="PANTHER" id="PTHR21043">
    <property type="entry name" value="IOJAP SUPERFAMILY ORTHOLOG"/>
    <property type="match status" value="1"/>
</dbReference>
<dbReference type="GO" id="GO:0090071">
    <property type="term" value="P:negative regulation of ribosome biogenesis"/>
    <property type="evidence" value="ECO:0007669"/>
    <property type="project" value="TreeGrafter"/>
</dbReference>
<dbReference type="PANTHER" id="PTHR21043:SF0">
    <property type="entry name" value="MITOCHONDRIAL ASSEMBLY OF RIBOSOMAL LARGE SUBUNIT PROTEIN 1"/>
    <property type="match status" value="1"/>
</dbReference>
<feature type="region of interest" description="Disordered" evidence="6">
    <location>
        <begin position="41"/>
        <end position="66"/>
    </location>
</feature>
<comment type="function">
    <text evidence="4">Required for normal mitochondrial ribosome function and mitochondrial translation. May play a role in ribosome biogenesis by preventing premature association of the 28S and 39S ribosomal subunits. Interacts with mitochondrial ribosomal protein uL14m (MRPL14), probably blocking formation of intersubunit bridge B8, preventing association of the 28S and 39S ribosomal subunits. Addition to isolated mitochondrial ribosomal subunits partially inhibits translation, probably by interfering with the association of the 28S and 39S ribosomal subunits and the formation of functional ribosomes. May also participate in the assembly and/or regulation of the stability of the large subunit of the mitochondrial ribosome. May function as a ribosomal silencing factor.</text>
</comment>
<dbReference type="SUPFAM" id="SSF81301">
    <property type="entry name" value="Nucleotidyltransferase"/>
    <property type="match status" value="1"/>
</dbReference>
<proteinExistence type="inferred from homology"/>
<evidence type="ECO:0000256" key="2">
    <source>
        <dbReference type="ARBA" id="ARBA00010574"/>
    </source>
</evidence>
<dbReference type="Proteomes" id="UP000479190">
    <property type="component" value="Unassembled WGS sequence"/>
</dbReference>
<reference evidence="7 8" key="1">
    <citation type="submission" date="2020-02" db="EMBL/GenBank/DDBJ databases">
        <authorList>
            <person name="Ferguson B K."/>
        </authorList>
    </citation>
    <scope>NUCLEOTIDE SEQUENCE [LARGE SCALE GENOMIC DNA]</scope>
</reference>
<evidence type="ECO:0000313" key="7">
    <source>
        <dbReference type="EMBL" id="CAB0033786.1"/>
    </source>
</evidence>
<dbReference type="InterPro" id="IPR043519">
    <property type="entry name" value="NT_sf"/>
</dbReference>
<dbReference type="GO" id="GO:0043023">
    <property type="term" value="F:ribosomal large subunit binding"/>
    <property type="evidence" value="ECO:0007669"/>
    <property type="project" value="TreeGrafter"/>
</dbReference>
<comment type="subcellular location">
    <subcellularLocation>
        <location evidence="1">Mitochondrion</location>
    </subcellularLocation>
</comment>
<gene>
    <name evidence="7" type="ORF">TBRA_LOCUS5684</name>
</gene>
<accession>A0A6H5IBA6</accession>
<dbReference type="OrthoDB" id="21330at2759"/>
<evidence type="ECO:0000256" key="3">
    <source>
        <dbReference type="ARBA" id="ARBA00023128"/>
    </source>
</evidence>
<dbReference type="NCBIfam" id="TIGR00090">
    <property type="entry name" value="rsfS_iojap_ybeB"/>
    <property type="match status" value="1"/>
</dbReference>
<dbReference type="AlphaFoldDB" id="A0A6H5IBA6"/>
<evidence type="ECO:0000256" key="6">
    <source>
        <dbReference type="SAM" id="MobiDB-lite"/>
    </source>
</evidence>
<evidence type="ECO:0000256" key="4">
    <source>
        <dbReference type="ARBA" id="ARBA00053669"/>
    </source>
</evidence>
<sequence>MLIPATRFVVNSVKTLRASHACRCKLTKNVYSSTSRFMSDSKSSNIVEKPEEDDRSEQKDEHNPSSVFDSKYKVFHDEDSQVIFDVSEEKKRIDLGDLIEEQAEYDPFQGINLERGVTGVFELDDLIELLKKDNAKQIFVASVPPELTYVDYIVVVTGKSPRHIQALATFVRKIFKLKKHKTDVIPKIEGAKSKEWQALDLGNIALHIFSAEARVKYDLETLWSVGSQYDDLSNNKDDESDIMQRYNAFLKDFQPAE</sequence>
<dbReference type="EMBL" id="CADCXV010000725">
    <property type="protein sequence ID" value="CAB0033786.1"/>
    <property type="molecule type" value="Genomic_DNA"/>
</dbReference>
<dbReference type="Pfam" id="PF02410">
    <property type="entry name" value="RsfS"/>
    <property type="match status" value="1"/>
</dbReference>
<name>A0A6H5IBA6_9HYME</name>
<keyword evidence="3" id="KW-0496">Mitochondrion</keyword>
<comment type="similarity">
    <text evidence="2">Belongs to the Iojap/RsfS family.</text>
</comment>
<dbReference type="InterPro" id="IPR004394">
    <property type="entry name" value="Iojap/RsfS/C7orf30"/>
</dbReference>
<dbReference type="FunFam" id="3.30.460.10:FF:000018">
    <property type="entry name" value="Mitochondrial assembly of ribosomal large subunit 1"/>
    <property type="match status" value="1"/>
</dbReference>
<dbReference type="GO" id="GO:0017148">
    <property type="term" value="P:negative regulation of translation"/>
    <property type="evidence" value="ECO:0007669"/>
    <property type="project" value="TreeGrafter"/>
</dbReference>
<organism evidence="7 8">
    <name type="scientific">Trichogramma brassicae</name>
    <dbReference type="NCBI Taxonomy" id="86971"/>
    <lineage>
        <taxon>Eukaryota</taxon>
        <taxon>Metazoa</taxon>
        <taxon>Ecdysozoa</taxon>
        <taxon>Arthropoda</taxon>
        <taxon>Hexapoda</taxon>
        <taxon>Insecta</taxon>
        <taxon>Pterygota</taxon>
        <taxon>Neoptera</taxon>
        <taxon>Endopterygota</taxon>
        <taxon>Hymenoptera</taxon>
        <taxon>Apocrita</taxon>
        <taxon>Proctotrupomorpha</taxon>
        <taxon>Chalcidoidea</taxon>
        <taxon>Trichogrammatidae</taxon>
        <taxon>Trichogramma</taxon>
    </lineage>
</organism>